<protein>
    <recommendedName>
        <fullName evidence="5">ATP-dependent RNA helicase</fullName>
        <ecNumber evidence="5">3.6.4.13</ecNumber>
    </recommendedName>
</protein>
<dbReference type="GO" id="GO:0003724">
    <property type="term" value="F:RNA helicase activity"/>
    <property type="evidence" value="ECO:0007669"/>
    <property type="project" value="UniProtKB-EC"/>
</dbReference>
<dbReference type="InterPro" id="IPR001650">
    <property type="entry name" value="Helicase_C-like"/>
</dbReference>
<evidence type="ECO:0000256" key="2">
    <source>
        <dbReference type="ARBA" id="ARBA00022801"/>
    </source>
</evidence>
<dbReference type="InParanoid" id="A0A409XCX8"/>
<dbReference type="Proteomes" id="UP000283269">
    <property type="component" value="Unassembled WGS sequence"/>
</dbReference>
<dbReference type="Pfam" id="PF00270">
    <property type="entry name" value="DEAD"/>
    <property type="match status" value="1"/>
</dbReference>
<organism evidence="9 10">
    <name type="scientific">Psilocybe cyanescens</name>
    <dbReference type="NCBI Taxonomy" id="93625"/>
    <lineage>
        <taxon>Eukaryota</taxon>
        <taxon>Fungi</taxon>
        <taxon>Dikarya</taxon>
        <taxon>Basidiomycota</taxon>
        <taxon>Agaricomycotina</taxon>
        <taxon>Agaricomycetes</taxon>
        <taxon>Agaricomycetidae</taxon>
        <taxon>Agaricales</taxon>
        <taxon>Agaricineae</taxon>
        <taxon>Strophariaceae</taxon>
        <taxon>Psilocybe</taxon>
    </lineage>
</organism>
<dbReference type="CDD" id="cd18787">
    <property type="entry name" value="SF2_C_DEAD"/>
    <property type="match status" value="1"/>
</dbReference>
<keyword evidence="4 5" id="KW-0694">RNA-binding</keyword>
<evidence type="ECO:0000256" key="3">
    <source>
        <dbReference type="ARBA" id="ARBA00022840"/>
    </source>
</evidence>
<evidence type="ECO:0000313" key="10">
    <source>
        <dbReference type="Proteomes" id="UP000283269"/>
    </source>
</evidence>
<comment type="similarity">
    <text evidence="5">Belongs to the DEAD box helicase family.</text>
</comment>
<dbReference type="InterPro" id="IPR014001">
    <property type="entry name" value="Helicase_ATP-bd"/>
</dbReference>
<comment type="function">
    <text evidence="5">RNA helicase.</text>
</comment>
<gene>
    <name evidence="9" type="ORF">CVT25_009944</name>
</gene>
<dbReference type="InterPro" id="IPR011545">
    <property type="entry name" value="DEAD/DEAH_box_helicase_dom"/>
</dbReference>
<dbReference type="SMART" id="SM00487">
    <property type="entry name" value="DEXDc"/>
    <property type="match status" value="1"/>
</dbReference>
<dbReference type="InterPro" id="IPR027417">
    <property type="entry name" value="P-loop_NTPase"/>
</dbReference>
<evidence type="ECO:0000259" key="7">
    <source>
        <dbReference type="PROSITE" id="PS51192"/>
    </source>
</evidence>
<dbReference type="SUPFAM" id="SSF52540">
    <property type="entry name" value="P-loop containing nucleoside triphosphate hydrolases"/>
    <property type="match status" value="1"/>
</dbReference>
<dbReference type="PROSITE" id="PS51192">
    <property type="entry name" value="HELICASE_ATP_BIND_1"/>
    <property type="match status" value="1"/>
</dbReference>
<evidence type="ECO:0000256" key="5">
    <source>
        <dbReference type="RuleBase" id="RU365068"/>
    </source>
</evidence>
<dbReference type="EC" id="3.6.4.13" evidence="5"/>
<feature type="region of interest" description="Disordered" evidence="6">
    <location>
        <begin position="703"/>
        <end position="746"/>
    </location>
</feature>
<keyword evidence="1 5" id="KW-0547">Nucleotide-binding</keyword>
<dbReference type="SMART" id="SM00490">
    <property type="entry name" value="HELICc"/>
    <property type="match status" value="1"/>
</dbReference>
<dbReference type="GO" id="GO:0016787">
    <property type="term" value="F:hydrolase activity"/>
    <property type="evidence" value="ECO:0007669"/>
    <property type="project" value="UniProtKB-KW"/>
</dbReference>
<comment type="domain">
    <text evidence="5">The Q motif is unique to and characteristic of the DEAD box family of RNA helicases and controls ATP binding and hydrolysis.</text>
</comment>
<dbReference type="GO" id="GO:0003723">
    <property type="term" value="F:RNA binding"/>
    <property type="evidence" value="ECO:0007669"/>
    <property type="project" value="UniProtKB-UniRule"/>
</dbReference>
<keyword evidence="2 5" id="KW-0378">Hydrolase</keyword>
<evidence type="ECO:0000259" key="8">
    <source>
        <dbReference type="PROSITE" id="PS51194"/>
    </source>
</evidence>
<keyword evidence="10" id="KW-1185">Reference proteome</keyword>
<dbReference type="Pfam" id="PF00271">
    <property type="entry name" value="Helicase_C"/>
    <property type="match status" value="1"/>
</dbReference>
<evidence type="ECO:0000256" key="6">
    <source>
        <dbReference type="SAM" id="MobiDB-lite"/>
    </source>
</evidence>
<keyword evidence="3 5" id="KW-0067">ATP-binding</keyword>
<evidence type="ECO:0000313" key="9">
    <source>
        <dbReference type="EMBL" id="PPQ88564.1"/>
    </source>
</evidence>
<dbReference type="GO" id="GO:0005524">
    <property type="term" value="F:ATP binding"/>
    <property type="evidence" value="ECO:0007669"/>
    <property type="project" value="UniProtKB-UniRule"/>
</dbReference>
<dbReference type="AlphaFoldDB" id="A0A409XCX8"/>
<dbReference type="STRING" id="93625.A0A409XCX8"/>
<feature type="domain" description="Helicase ATP-binding" evidence="7">
    <location>
        <begin position="126"/>
        <end position="351"/>
    </location>
</feature>
<dbReference type="EMBL" id="NHYD01002059">
    <property type="protein sequence ID" value="PPQ88564.1"/>
    <property type="molecule type" value="Genomic_DNA"/>
</dbReference>
<reference evidence="9 10" key="1">
    <citation type="journal article" date="2018" name="Evol. Lett.">
        <title>Horizontal gene cluster transfer increased hallucinogenic mushroom diversity.</title>
        <authorList>
            <person name="Reynolds H.T."/>
            <person name="Vijayakumar V."/>
            <person name="Gluck-Thaler E."/>
            <person name="Korotkin H.B."/>
            <person name="Matheny P.B."/>
            <person name="Slot J.C."/>
        </authorList>
    </citation>
    <scope>NUCLEOTIDE SEQUENCE [LARGE SCALE GENOMIC DNA]</scope>
    <source>
        <strain evidence="9 10">2631</strain>
    </source>
</reference>
<proteinExistence type="inferred from homology"/>
<sequence length="878" mass="94290">MSAMLRSRPVLRRFVMCALTRSTLPRRLFPSELLRWSSTATTATASSPIPKPDILTAINNLLPAEPEPAAVDEKDPALAFHTLAEHIHPHTLKAITVRPFKHTHMSPVQAQILPMLPTLSLPHTEHPGSGHPRDLLVKAKTGTGKTMAFLVPAIEARIKALGAHSASVAAQRTGVKLSQADQLRAEASFARQNVGCLIISPTRELASQIAVEASNLTVHHPGWQTQILLGGESKSRQLREWRGRKDIVVATPGRILDLLASEPAVADAISTCNLVISIYPHPKIHQTNTPKKQLILDEADTLLDMGFRDDITRLLTYMPPQPQRQTFLFSATVSRAIQQIAQASLSPTHKFVNCVAHDDSPVHAHIPQYHTVLRSGADVLPHVLRLIANDQLAYPGKLSTPAHMQRASTTSAAGKPSASKIIIFLSTTNMVMLFSALLRKSLALLPTPQSHVALFEIHSKRDMKARQRVSQAFRTSAAPSSILVTSDVSARGVDYPGVTRVVQVGCPSGRDVYVHRVGRTGRGASKEGRGDLVLMPWEMNFVRSKLADVGLKPVTQEQTAAELHERALAAGGSRFGTARIAELQTSAVEIATAFANGGSAGGVRYGDNERLDDVRTAFSSQVGFFLGKAGEQGLGIHEVVQGLKTQWVEMWGLDRAPYLSRNLEAMVSGAAASGGSIRYGRNAGNSSFGGGGGYGRNARSGYGGGGGYQGGDRYQQNDTRDSISGHFSSRSSNDNNGYGYPKGARQGRAFSNAGQYAQSRESAWESGGEGAFAARYSSRNGRGEGAYGYNRQLDSSDASLESDSESSFSRPSTSSHKRSSSHSGSYDFRSRGSKASALHASRGSAAYVSGRGRTHGRNAAFGAGARARSEGREDFGFD</sequence>
<comment type="caution">
    <text evidence="9">The sequence shown here is derived from an EMBL/GenBank/DDBJ whole genome shotgun (WGS) entry which is preliminary data.</text>
</comment>
<feature type="compositionally biased region" description="Low complexity" evidence="6">
    <location>
        <begin position="857"/>
        <end position="866"/>
    </location>
</feature>
<dbReference type="Gene3D" id="3.40.50.300">
    <property type="entry name" value="P-loop containing nucleotide triphosphate hydrolases"/>
    <property type="match status" value="2"/>
</dbReference>
<feature type="domain" description="Helicase C-terminal" evidence="8">
    <location>
        <begin position="408"/>
        <end position="569"/>
    </location>
</feature>
<comment type="catalytic activity">
    <reaction evidence="5">
        <text>ATP + H2O = ADP + phosphate + H(+)</text>
        <dbReference type="Rhea" id="RHEA:13065"/>
        <dbReference type="ChEBI" id="CHEBI:15377"/>
        <dbReference type="ChEBI" id="CHEBI:15378"/>
        <dbReference type="ChEBI" id="CHEBI:30616"/>
        <dbReference type="ChEBI" id="CHEBI:43474"/>
        <dbReference type="ChEBI" id="CHEBI:456216"/>
        <dbReference type="EC" id="3.6.4.13"/>
    </reaction>
</comment>
<name>A0A409XCX8_PSICY</name>
<accession>A0A409XCX8</accession>
<feature type="compositionally biased region" description="Low complexity" evidence="6">
    <location>
        <begin position="796"/>
        <end position="814"/>
    </location>
</feature>
<feature type="region of interest" description="Disordered" evidence="6">
    <location>
        <begin position="796"/>
        <end position="878"/>
    </location>
</feature>
<keyword evidence="5" id="KW-0347">Helicase</keyword>
<evidence type="ECO:0000256" key="4">
    <source>
        <dbReference type="ARBA" id="ARBA00022884"/>
    </source>
</evidence>
<feature type="compositionally biased region" description="Polar residues" evidence="6">
    <location>
        <begin position="725"/>
        <end position="736"/>
    </location>
</feature>
<dbReference type="OrthoDB" id="193716at2759"/>
<feature type="compositionally biased region" description="Basic and acidic residues" evidence="6">
    <location>
        <begin position="867"/>
        <end position="878"/>
    </location>
</feature>
<evidence type="ECO:0000256" key="1">
    <source>
        <dbReference type="ARBA" id="ARBA00022741"/>
    </source>
</evidence>
<dbReference type="PANTHER" id="PTHR24031">
    <property type="entry name" value="RNA HELICASE"/>
    <property type="match status" value="1"/>
</dbReference>
<dbReference type="PROSITE" id="PS51194">
    <property type="entry name" value="HELICASE_CTER"/>
    <property type="match status" value="1"/>
</dbReference>